<name>A0ABQ9F2I5_TEGGR</name>
<feature type="repeat" description="WD" evidence="4">
    <location>
        <begin position="337"/>
        <end position="372"/>
    </location>
</feature>
<dbReference type="InterPro" id="IPR019775">
    <property type="entry name" value="WD40_repeat_CS"/>
</dbReference>
<dbReference type="PROSITE" id="PS50294">
    <property type="entry name" value="WD_REPEATS_REGION"/>
    <property type="match status" value="2"/>
</dbReference>
<comment type="caution">
    <text evidence="7">The sequence shown here is derived from an EMBL/GenBank/DDBJ whole genome shotgun (WGS) entry which is preliminary data.</text>
</comment>
<keyword evidence="8" id="KW-1185">Reference proteome</keyword>
<feature type="domain" description="Autophagy-related protein 16" evidence="6">
    <location>
        <begin position="12"/>
        <end position="208"/>
    </location>
</feature>
<dbReference type="Gene3D" id="1.20.5.170">
    <property type="match status" value="1"/>
</dbReference>
<evidence type="ECO:0000313" key="7">
    <source>
        <dbReference type="EMBL" id="KAJ8310390.1"/>
    </source>
</evidence>
<accession>A0ABQ9F2I5</accession>
<dbReference type="PROSITE" id="PS50082">
    <property type="entry name" value="WD_REPEATS_2"/>
    <property type="match status" value="3"/>
</dbReference>
<dbReference type="PANTHER" id="PTHR19878:SF8">
    <property type="entry name" value="AUTOPHAGY-RELATED 16, ISOFORM F"/>
    <property type="match status" value="1"/>
</dbReference>
<dbReference type="EMBL" id="JARBDR010000640">
    <property type="protein sequence ID" value="KAJ8310390.1"/>
    <property type="molecule type" value="Genomic_DNA"/>
</dbReference>
<evidence type="ECO:0000256" key="2">
    <source>
        <dbReference type="ARBA" id="ARBA00022574"/>
    </source>
</evidence>
<dbReference type="InterPro" id="IPR013923">
    <property type="entry name" value="Autophagy-rel_prot_16_dom"/>
</dbReference>
<evidence type="ECO:0000256" key="3">
    <source>
        <dbReference type="ARBA" id="ARBA00022737"/>
    </source>
</evidence>
<feature type="repeat" description="WD" evidence="4">
    <location>
        <begin position="251"/>
        <end position="283"/>
    </location>
</feature>
<gene>
    <name evidence="7" type="ORF">KUTeg_012255</name>
</gene>
<dbReference type="PROSITE" id="PS00678">
    <property type="entry name" value="WD_REPEATS_1"/>
    <property type="match status" value="1"/>
</dbReference>
<dbReference type="CDD" id="cd22887">
    <property type="entry name" value="Atg16_CCD"/>
    <property type="match status" value="1"/>
</dbReference>
<proteinExistence type="inferred from homology"/>
<dbReference type="InterPro" id="IPR036322">
    <property type="entry name" value="WD40_repeat_dom_sf"/>
</dbReference>
<dbReference type="Pfam" id="PF00400">
    <property type="entry name" value="WD40"/>
    <property type="match status" value="3"/>
</dbReference>
<reference evidence="7 8" key="1">
    <citation type="submission" date="2022-12" db="EMBL/GenBank/DDBJ databases">
        <title>Chromosome-level genome of Tegillarca granosa.</title>
        <authorList>
            <person name="Kim J."/>
        </authorList>
    </citation>
    <scope>NUCLEOTIDE SEQUENCE [LARGE SCALE GENOMIC DNA]</scope>
    <source>
        <strain evidence="7">Teg-2019</strain>
        <tissue evidence="7">Adductor muscle</tissue>
    </source>
</reference>
<keyword evidence="2 4" id="KW-0853">WD repeat</keyword>
<evidence type="ECO:0000256" key="1">
    <source>
        <dbReference type="ARBA" id="ARBA00009271"/>
    </source>
</evidence>
<feature type="repeat" description="WD" evidence="4">
    <location>
        <begin position="295"/>
        <end position="336"/>
    </location>
</feature>
<dbReference type="InterPro" id="IPR015943">
    <property type="entry name" value="WD40/YVTN_repeat-like_dom_sf"/>
</dbReference>
<dbReference type="Gene3D" id="2.130.10.10">
    <property type="entry name" value="YVTN repeat-like/Quinoprotein amine dehydrogenase"/>
    <property type="match status" value="1"/>
</dbReference>
<evidence type="ECO:0000256" key="5">
    <source>
        <dbReference type="SAM" id="Coils"/>
    </source>
</evidence>
<dbReference type="PANTHER" id="PTHR19878">
    <property type="entry name" value="AUTOPHAGY PROTEIN 16-LIKE"/>
    <property type="match status" value="1"/>
</dbReference>
<evidence type="ECO:0000256" key="4">
    <source>
        <dbReference type="PROSITE-ProRule" id="PRU00221"/>
    </source>
</evidence>
<sequence length="438" mass="49419">MASGDCKWKQDIYQKLKQRNKREKLQFEGLIQSHTKLFDSSSALKSENVQLNVDTQRLKDENLSLQLKLEGGGGGGSGGGGEKFQALEQKLYKLQEELTEFHRKRGENAQQIIDLNTALQEKEKELQEKDGKLADSAANQNALRSAIKNLEQTILELEATNQMLKDEHTALQLAFTALEEKYKKVQEDNRELVDRWMSQKSKDADKLNDENDYQLRRRQAKLQKELAEAAKENINILPENASIPTKAQYKFDAHDGEVNAVRWSPSGRLFATGGADRKIKIWENIQGKCECKGILLGSNAGIMGLDFDLEESLILGASNDFASRVWSLQDQRLRHTLTGHSGKVMAARFLGDAHKIVSGSHDRTLKIWDLTSRAFRFWDSRSDNSTNEISLQGRITSLDLSPVLVISIHAVIACSWHPVGSYVLSSERQKKVILWSDI</sequence>
<dbReference type="InterPro" id="IPR045160">
    <property type="entry name" value="ATG16"/>
</dbReference>
<dbReference type="Pfam" id="PF08614">
    <property type="entry name" value="ATG16"/>
    <property type="match status" value="1"/>
</dbReference>
<protein>
    <recommendedName>
        <fullName evidence="6">Autophagy-related protein 16 domain-containing protein</fullName>
    </recommendedName>
</protein>
<dbReference type="SMART" id="SM00320">
    <property type="entry name" value="WD40"/>
    <property type="match status" value="4"/>
</dbReference>
<comment type="similarity">
    <text evidence="1">Belongs to the WD repeat ATG16 family.</text>
</comment>
<dbReference type="InterPro" id="IPR020472">
    <property type="entry name" value="WD40_PAC1"/>
</dbReference>
<dbReference type="PRINTS" id="PR00320">
    <property type="entry name" value="GPROTEINBRPT"/>
</dbReference>
<dbReference type="Proteomes" id="UP001217089">
    <property type="component" value="Unassembled WGS sequence"/>
</dbReference>
<feature type="coiled-coil region" evidence="5">
    <location>
        <begin position="84"/>
        <end position="195"/>
    </location>
</feature>
<keyword evidence="3" id="KW-0677">Repeat</keyword>
<evidence type="ECO:0000313" key="8">
    <source>
        <dbReference type="Proteomes" id="UP001217089"/>
    </source>
</evidence>
<keyword evidence="5" id="KW-0175">Coiled coil</keyword>
<organism evidence="7 8">
    <name type="scientific">Tegillarca granosa</name>
    <name type="common">Malaysian cockle</name>
    <name type="synonym">Anadara granosa</name>
    <dbReference type="NCBI Taxonomy" id="220873"/>
    <lineage>
        <taxon>Eukaryota</taxon>
        <taxon>Metazoa</taxon>
        <taxon>Spiralia</taxon>
        <taxon>Lophotrochozoa</taxon>
        <taxon>Mollusca</taxon>
        <taxon>Bivalvia</taxon>
        <taxon>Autobranchia</taxon>
        <taxon>Pteriomorphia</taxon>
        <taxon>Arcoida</taxon>
        <taxon>Arcoidea</taxon>
        <taxon>Arcidae</taxon>
        <taxon>Tegillarca</taxon>
    </lineage>
</organism>
<dbReference type="SUPFAM" id="SSF50978">
    <property type="entry name" value="WD40 repeat-like"/>
    <property type="match status" value="1"/>
</dbReference>
<evidence type="ECO:0000259" key="6">
    <source>
        <dbReference type="Pfam" id="PF08614"/>
    </source>
</evidence>
<dbReference type="InterPro" id="IPR001680">
    <property type="entry name" value="WD40_rpt"/>
</dbReference>